<evidence type="ECO:0000313" key="3">
    <source>
        <dbReference type="Proteomes" id="UP000031838"/>
    </source>
</evidence>
<feature type="region of interest" description="Disordered" evidence="1">
    <location>
        <begin position="1"/>
        <end position="31"/>
    </location>
</feature>
<dbReference type="Proteomes" id="UP000031838">
    <property type="component" value="Chromosome 2"/>
</dbReference>
<dbReference type="AlphaFoldDB" id="A0A0B6S5X7"/>
<keyword evidence="3" id="KW-1185">Reference proteome</keyword>
<dbReference type="HOGENOM" id="CLU_2231482_0_0_4"/>
<evidence type="ECO:0000313" key="2">
    <source>
        <dbReference type="EMBL" id="AJK48705.1"/>
    </source>
</evidence>
<sequence>MAAGRKERVHEAAGSGKGADAPAPLVPPGVTHTEFRDVAGAPIDKFPAEMVMSVDDLVDAALAGLDQGEFVTVPSLPTLDGWNAFEAALVPQLSPSQPGARYALR</sequence>
<gene>
    <name evidence="2" type="ORF">BGL_2c06210</name>
</gene>
<accession>A0A0B6S5X7</accession>
<proteinExistence type="predicted"/>
<reference evidence="3" key="1">
    <citation type="submission" date="2011-03" db="EMBL/GenBank/DDBJ databases">
        <authorList>
            <person name="Voget S."/>
            <person name="Streit W.R."/>
            <person name="Jaeger K.E."/>
            <person name="Daniel R."/>
        </authorList>
    </citation>
    <scope>NUCLEOTIDE SEQUENCE [LARGE SCALE GENOMIC DNA]</scope>
    <source>
        <strain evidence="3">PG1</strain>
    </source>
</reference>
<feature type="compositionally biased region" description="Basic and acidic residues" evidence="1">
    <location>
        <begin position="1"/>
        <end position="11"/>
    </location>
</feature>
<protein>
    <submittedName>
        <fullName evidence="2">Uncharacterized protein</fullName>
    </submittedName>
</protein>
<dbReference type="KEGG" id="bgp:BGL_2c06210"/>
<name>A0A0B6S5X7_BURPL</name>
<dbReference type="EMBL" id="CP002581">
    <property type="protein sequence ID" value="AJK48705.1"/>
    <property type="molecule type" value="Genomic_DNA"/>
</dbReference>
<organism evidence="2 3">
    <name type="scientific">Burkholderia plantarii</name>
    <dbReference type="NCBI Taxonomy" id="41899"/>
    <lineage>
        <taxon>Bacteria</taxon>
        <taxon>Pseudomonadati</taxon>
        <taxon>Pseudomonadota</taxon>
        <taxon>Betaproteobacteria</taxon>
        <taxon>Burkholderiales</taxon>
        <taxon>Burkholderiaceae</taxon>
        <taxon>Burkholderia</taxon>
    </lineage>
</organism>
<reference evidence="2 3" key="2">
    <citation type="journal article" date="2016" name="Appl. Microbiol. Biotechnol.">
        <title>Mutations improving production and secretion of extracellular lipase by Burkholderia glumae PG1.</title>
        <authorList>
            <person name="Knapp A."/>
            <person name="Voget S."/>
            <person name="Gao R."/>
            <person name="Zaburannyi N."/>
            <person name="Krysciak D."/>
            <person name="Breuer M."/>
            <person name="Hauer B."/>
            <person name="Streit W.R."/>
            <person name="Muller R."/>
            <person name="Daniel R."/>
            <person name="Jaeger K.E."/>
        </authorList>
    </citation>
    <scope>NUCLEOTIDE SEQUENCE [LARGE SCALE GENOMIC DNA]</scope>
    <source>
        <strain evidence="2 3">PG1</strain>
    </source>
</reference>
<evidence type="ECO:0000256" key="1">
    <source>
        <dbReference type="SAM" id="MobiDB-lite"/>
    </source>
</evidence>